<dbReference type="InterPro" id="IPR011330">
    <property type="entry name" value="Glyco_hydro/deAcase_b/a-brl"/>
</dbReference>
<dbReference type="SUPFAM" id="SSF88688">
    <property type="entry name" value="Families 57/38 glycoside transferase middle domain"/>
    <property type="match status" value="1"/>
</dbReference>
<dbReference type="InterPro" id="IPR028995">
    <property type="entry name" value="Glyco_hydro_57/38_cen_sf"/>
</dbReference>
<dbReference type="InterPro" id="IPR000602">
    <property type="entry name" value="Glyco_hydro_38_N"/>
</dbReference>
<gene>
    <name evidence="6" type="ORF">ACFPCV_15800</name>
</gene>
<dbReference type="SUPFAM" id="SSF74650">
    <property type="entry name" value="Galactose mutarotase-like"/>
    <property type="match status" value="2"/>
</dbReference>
<comment type="similarity">
    <text evidence="1">Belongs to the glycosyl hydrolase 38 family.</text>
</comment>
<dbReference type="Gene3D" id="2.70.98.30">
    <property type="entry name" value="Golgi alpha-mannosidase II, domain 4"/>
    <property type="match status" value="2"/>
</dbReference>
<organism evidence="6 7">
    <name type="scientific">Actinophytocola glycyrrhizae</name>
    <dbReference type="NCBI Taxonomy" id="2044873"/>
    <lineage>
        <taxon>Bacteria</taxon>
        <taxon>Bacillati</taxon>
        <taxon>Actinomycetota</taxon>
        <taxon>Actinomycetes</taxon>
        <taxon>Pseudonocardiales</taxon>
        <taxon>Pseudonocardiaceae</taxon>
    </lineage>
</organism>
<dbReference type="Gene3D" id="3.20.110.10">
    <property type="entry name" value="Glycoside hydrolase 38, N terminal domain"/>
    <property type="match status" value="1"/>
</dbReference>
<evidence type="ECO:0000256" key="2">
    <source>
        <dbReference type="ARBA" id="ARBA00022723"/>
    </source>
</evidence>
<dbReference type="InterPro" id="IPR013783">
    <property type="entry name" value="Ig-like_fold"/>
</dbReference>
<dbReference type="InterPro" id="IPR011013">
    <property type="entry name" value="Gal_mutarotase_sf_dom"/>
</dbReference>
<evidence type="ECO:0000256" key="3">
    <source>
        <dbReference type="ARBA" id="ARBA00022801"/>
    </source>
</evidence>
<evidence type="ECO:0000256" key="1">
    <source>
        <dbReference type="ARBA" id="ARBA00009792"/>
    </source>
</evidence>
<evidence type="ECO:0000256" key="4">
    <source>
        <dbReference type="ARBA" id="ARBA00023295"/>
    </source>
</evidence>
<proteinExistence type="inferred from homology"/>
<keyword evidence="4" id="KW-0326">Glycosidase</keyword>
<name>A0ABV9S225_9PSEU</name>
<evidence type="ECO:0000313" key="6">
    <source>
        <dbReference type="EMBL" id="MFC4854969.1"/>
    </source>
</evidence>
<dbReference type="Gene3D" id="2.60.40.10">
    <property type="entry name" value="Immunoglobulins"/>
    <property type="match status" value="1"/>
</dbReference>
<reference evidence="7" key="1">
    <citation type="journal article" date="2019" name="Int. J. Syst. Evol. Microbiol.">
        <title>The Global Catalogue of Microorganisms (GCM) 10K type strain sequencing project: providing services to taxonomists for standard genome sequencing and annotation.</title>
        <authorList>
            <consortium name="The Broad Institute Genomics Platform"/>
            <consortium name="The Broad Institute Genome Sequencing Center for Infectious Disease"/>
            <person name="Wu L."/>
            <person name="Ma J."/>
        </authorList>
    </citation>
    <scope>NUCLEOTIDE SEQUENCE [LARGE SCALE GENOMIC DNA]</scope>
    <source>
        <strain evidence="7">ZS-22-S1</strain>
    </source>
</reference>
<dbReference type="EMBL" id="JBHSIS010000006">
    <property type="protein sequence ID" value="MFC4854969.1"/>
    <property type="molecule type" value="Genomic_DNA"/>
</dbReference>
<feature type="domain" description="Glycoside hydrolase family 38 central" evidence="5">
    <location>
        <begin position="410"/>
        <end position="481"/>
    </location>
</feature>
<keyword evidence="7" id="KW-1185">Reference proteome</keyword>
<dbReference type="SMART" id="SM00872">
    <property type="entry name" value="Alpha-mann_mid"/>
    <property type="match status" value="1"/>
</dbReference>
<dbReference type="Pfam" id="PF01074">
    <property type="entry name" value="Glyco_hydro_38N"/>
    <property type="match status" value="1"/>
</dbReference>
<dbReference type="Pfam" id="PF10633">
    <property type="entry name" value="NPCBM_assoc"/>
    <property type="match status" value="1"/>
</dbReference>
<dbReference type="PANTHER" id="PTHR46017">
    <property type="entry name" value="ALPHA-MANNOSIDASE 2C1"/>
    <property type="match status" value="1"/>
</dbReference>
<protein>
    <submittedName>
        <fullName evidence="6">NEW3 domain-containing protein</fullName>
    </submittedName>
</protein>
<sequence length="1379" mass="145872">MGVVSVESTELFVGSVEAPLQVVRVSWGAAGTARVYVEGRGLSTPAPVEVSAEGHVGVEVGVDTHGAAPGTRIPARVVVEGTGETAFELVVAEPGWTMHMVSHFHYDPVWWNTQAAYTTAWDELDFPGSHRGARQLAGFDLVRAHLDLALAEPDYRFVLAEVDYLKPYWDTFPADREVLRRLLAQGRVEVMGGAYNEPNTNLTDPETTVRNFVHGMGFQRDVFGGRPDTAWQLDAFGHDPAFPGLAADAGLTTSSWARGPFHQWGPMERTAAGKGDPTRMQFPSEFEWISPSGKGLLTAYMADHYGSGWAMDSATTLEAASAAAYAEFLELKKVTTARHVLLPVGGDYTPPNKWITELHTHWARRYVWPRFVCSLPRDFFAAVRAELAGRGVEPTPQTRDMNPIYTGKDVSYIDTKQAQRAAEAAVLEAEPFAAFATILAGADYPDAALAKAWVQLAYGAHHDAITGSESDQVYLDLLTSWRDAHDLATGVRDRALTVLSGLVELPSGDGKPVVVWNPLNHERTDTVTVRLAAPVAGATVTDDTGVELPALVADGTVTFLAADVPPLGWRVFRLVESTQDGQGWTAVDGDTAASDRFRVTVDPARGGGVRSLVELPGGRELLTPGAVGNELAVYEEYHDHPTFGEGPWHLLPKGPVTTSSAAAAGVTVERSPVGERITAKGRVGTVGYTQTITLWHGVNRVEATTTVDEFTGSDQLLRVRWPCAVPGALPVSEVGNAVVGRGFGLVDVDSAQHPWTLDNPAHTWFGLSAAASLKLADGALRPIGVAEIIVPTEAEAAPLARELAVALARSGVTSTVSSAAGARYGDLGVDSNLPDVRITLGGPEVNAFTAEVVARSGISGDGVHWVPPEKALPEVWQPSADLRDARALGVLVVPTDRIQSVVDDLADNVVDVGAGSPGQDEYAGRSVALLNRGLPGFAVDTAGTLHASLLRSCTGWPSGVWIDPPRRTAPDGSNFQLQHWTHEFRYALAAGDGDWRGAGIAENSAEFSRPLHAVVTADGGPRGLPARGSLLRAEPADRVRLAAVKAAGNPLTRGSAARADPRECLAVRIVAHTGAPSAATLASDVVSLSDLTSANLLEEPGSPISGPVGVAGCDAVTVLARPTTGWSTVDGGALGPESEPVQPLYAKYWLHNRGPAPLGGLPLAVHVNPARAEAGQPLTVTVASDATDADLHGYVRLALPDGWTAEPEVLPFGLPPGGHLAEDVVVTPPAHAEPGRYPVRVRVEPTGDALPTSWRQVVEDVVIVAVGPALDQEKLIRLSADPEPLRLARGERGRLAVRVASTANAPVTLEAALVSPWGTWEFAGPRLVGAEVPAHGEAELSFDVVVPPWAAPGSWWALVRVAGAGRLLYSPSVPLEVTA</sequence>
<dbReference type="InterPro" id="IPR027291">
    <property type="entry name" value="Glyco_hydro_38_N_sf"/>
</dbReference>
<dbReference type="SUPFAM" id="SSF88713">
    <property type="entry name" value="Glycoside hydrolase/deacetylase"/>
    <property type="match status" value="1"/>
</dbReference>
<evidence type="ECO:0000259" key="5">
    <source>
        <dbReference type="SMART" id="SM00872"/>
    </source>
</evidence>
<dbReference type="InterPro" id="IPR037094">
    <property type="entry name" value="Glyco_hydro_38_cen_sf"/>
</dbReference>
<dbReference type="PANTHER" id="PTHR46017:SF1">
    <property type="entry name" value="ALPHA-MANNOSIDASE 2C1"/>
    <property type="match status" value="1"/>
</dbReference>
<dbReference type="InterPro" id="IPR011682">
    <property type="entry name" value="Glyco_hydro_38_C"/>
</dbReference>
<dbReference type="Gene3D" id="1.20.1270.50">
    <property type="entry name" value="Glycoside hydrolase family 38, central domain"/>
    <property type="match status" value="1"/>
</dbReference>
<accession>A0ABV9S225</accession>
<dbReference type="CDD" id="cd10786">
    <property type="entry name" value="GH38N_AMII_like"/>
    <property type="match status" value="1"/>
</dbReference>
<keyword evidence="2" id="KW-0479">Metal-binding</keyword>
<dbReference type="Pfam" id="PF09261">
    <property type="entry name" value="Alpha-mann_mid"/>
    <property type="match status" value="1"/>
</dbReference>
<dbReference type="InterPro" id="IPR018905">
    <property type="entry name" value="A-galactase_NEW3"/>
</dbReference>
<dbReference type="Proteomes" id="UP001595859">
    <property type="component" value="Unassembled WGS sequence"/>
</dbReference>
<dbReference type="RefSeq" id="WP_378056880.1">
    <property type="nucleotide sequence ID" value="NZ_JBHSIS010000006.1"/>
</dbReference>
<dbReference type="Pfam" id="PF07748">
    <property type="entry name" value="Glyco_hydro_38C"/>
    <property type="match status" value="1"/>
</dbReference>
<dbReference type="InterPro" id="IPR015341">
    <property type="entry name" value="Glyco_hydro_38_cen"/>
</dbReference>
<evidence type="ECO:0000313" key="7">
    <source>
        <dbReference type="Proteomes" id="UP001595859"/>
    </source>
</evidence>
<comment type="caution">
    <text evidence="6">The sequence shown here is derived from an EMBL/GenBank/DDBJ whole genome shotgun (WGS) entry which is preliminary data.</text>
</comment>
<keyword evidence="3" id="KW-0378">Hydrolase</keyword>